<dbReference type="OrthoDB" id="28016at2157"/>
<dbReference type="PANTHER" id="PTHR42899">
    <property type="entry name" value="SPERMATOGENESIS-ASSOCIATED PROTEIN 20"/>
    <property type="match status" value="1"/>
</dbReference>
<dbReference type="InterPro" id="IPR008928">
    <property type="entry name" value="6-hairpin_glycosidase_sf"/>
</dbReference>
<sequence>MANRLEKARSPYLRKAANQPVDWFEWSEEAFKKAKEEDKPILLSVGGVWCHWCHVMAKKCFENEDIAKIINENFVAVKVDRDERPDIDRRYQEFVFATTGTGGWPLTVFLTPDGEPFFGGTYFPPEDGFGMIGFKTLLLKISEMWEKDRESLLKSAKQIVESLKKFSERDFSSNFDFTLIEKGIKAVLDNMDYVNGGIGRAPKFHHAKAFELLLTHYYFTKDEDLIKAVELTLDAMAKGGVYDQLIGGFFRYSTDDRWHVPHFEKMLYDNAELLKLYTIAYQITKKELYRKVAKGIVDYYRKFGVDERGGFYASQDADIGELEEGGYYIFSLEEIKEVLNDEEFRIASLYFGLREGKNVLHVSLDENEISEILGIPVRRVKEIIESAKEKLLEVRERRETPFIDKTIYTNWNGLMIEAMCDYYKSFNDPWAVEVAEKSGERLLKFWDGDVLLHTDDVEGFSEDYIFFAKGLIALFEITQKGKYLNAAVEITKRAVDLFWDHKRGGFFDRKSSGNGLLSLKVKDIQDSPQQSVNGIAPLLLTTLSSVTGTEEFGALAKKSLRAFAGILEKYPLISPSYMISLYAYIRGIYLVKTRRHFEEMLRTFRPFKFVIRDDSELVCEGNVCRSLK</sequence>
<evidence type="ECO:0000259" key="1">
    <source>
        <dbReference type="Pfam" id="PF03190"/>
    </source>
</evidence>
<dbReference type="EMBL" id="CP001899">
    <property type="protein sequence ID" value="ADC66108.1"/>
    <property type="molecule type" value="Genomic_DNA"/>
</dbReference>
<protein>
    <recommendedName>
        <fullName evidence="1">Spermatogenesis-associated protein 20-like TRX domain-containing protein</fullName>
    </recommendedName>
</protein>
<dbReference type="KEGG" id="fpl:Ferp_1971"/>
<dbReference type="InterPro" id="IPR004879">
    <property type="entry name" value="Ssp411-like_TRX"/>
</dbReference>
<dbReference type="GO" id="GO:0005975">
    <property type="term" value="P:carbohydrate metabolic process"/>
    <property type="evidence" value="ECO:0007669"/>
    <property type="project" value="InterPro"/>
</dbReference>
<dbReference type="CDD" id="cd02955">
    <property type="entry name" value="SSP411"/>
    <property type="match status" value="1"/>
</dbReference>
<reference evidence="3" key="1">
    <citation type="submission" date="2010-02" db="EMBL/GenBank/DDBJ databases">
        <title>Complete sequence of Ferroglobus placidus DSM 10642.</title>
        <authorList>
            <consortium name="US DOE Joint Genome Institute"/>
            <person name="Lucas S."/>
            <person name="Copeland A."/>
            <person name="Lapidus A."/>
            <person name="Cheng J.-F."/>
            <person name="Bruce D."/>
            <person name="Goodwin L."/>
            <person name="Pitluck S."/>
            <person name="Saunders E."/>
            <person name="Brettin T."/>
            <person name="Detter J.C."/>
            <person name="Han C."/>
            <person name="Tapia R."/>
            <person name="Larimer F."/>
            <person name="Land M."/>
            <person name="Hauser L."/>
            <person name="Kyrpides N."/>
            <person name="Ivanova N."/>
            <person name="Holmes D."/>
            <person name="Lovley D."/>
            <person name="Kyrpides N."/>
            <person name="Anderson I.J."/>
            <person name="Woyke T."/>
        </authorList>
    </citation>
    <scope>NUCLEOTIDE SEQUENCE [LARGE SCALE GENOMIC DNA]</scope>
    <source>
        <strain evidence="3">DSM 10642 / AEDII12DO</strain>
    </source>
</reference>
<dbReference type="Proteomes" id="UP000002613">
    <property type="component" value="Chromosome"/>
</dbReference>
<dbReference type="RefSeq" id="WP_012966447.1">
    <property type="nucleotide sequence ID" value="NC_013849.1"/>
</dbReference>
<dbReference type="Gene3D" id="1.50.10.10">
    <property type="match status" value="1"/>
</dbReference>
<dbReference type="HOGENOM" id="CLU_014051_4_1_2"/>
<evidence type="ECO:0000313" key="2">
    <source>
        <dbReference type="EMBL" id="ADC66108.1"/>
    </source>
</evidence>
<dbReference type="Pfam" id="PF03190">
    <property type="entry name" value="Thioredox_DsbH"/>
    <property type="match status" value="1"/>
</dbReference>
<dbReference type="SUPFAM" id="SSF52833">
    <property type="entry name" value="Thioredoxin-like"/>
    <property type="match status" value="1"/>
</dbReference>
<dbReference type="PANTHER" id="PTHR42899:SF1">
    <property type="entry name" value="SPERMATOGENESIS-ASSOCIATED PROTEIN 20"/>
    <property type="match status" value="1"/>
</dbReference>
<dbReference type="STRING" id="589924.Ferp_1971"/>
<organism evidence="2 3">
    <name type="scientific">Ferroglobus placidus (strain DSM 10642 / AEDII12DO)</name>
    <dbReference type="NCBI Taxonomy" id="589924"/>
    <lineage>
        <taxon>Archaea</taxon>
        <taxon>Methanobacteriati</taxon>
        <taxon>Methanobacteriota</taxon>
        <taxon>Archaeoglobi</taxon>
        <taxon>Archaeoglobales</taxon>
        <taxon>Archaeoglobaceae</taxon>
        <taxon>Ferroglobus</taxon>
    </lineage>
</organism>
<feature type="domain" description="Spermatogenesis-associated protein 20-like TRX" evidence="1">
    <location>
        <begin position="3"/>
        <end position="164"/>
    </location>
</feature>
<dbReference type="PIRSF" id="PIRSF006402">
    <property type="entry name" value="UCP006402_thioredoxin"/>
    <property type="match status" value="1"/>
</dbReference>
<dbReference type="SUPFAM" id="SSF48208">
    <property type="entry name" value="Six-hairpin glycosidases"/>
    <property type="match status" value="1"/>
</dbReference>
<proteinExistence type="predicted"/>
<name>D3S045_FERPA</name>
<gene>
    <name evidence="2" type="ordered locus">Ferp_1971</name>
</gene>
<dbReference type="AlphaFoldDB" id="D3S045"/>
<dbReference type="eggNOG" id="arCOG02007">
    <property type="taxonomic scope" value="Archaea"/>
</dbReference>
<dbReference type="InterPro" id="IPR024705">
    <property type="entry name" value="Ssp411"/>
</dbReference>
<evidence type="ECO:0000313" key="3">
    <source>
        <dbReference type="Proteomes" id="UP000002613"/>
    </source>
</evidence>
<dbReference type="Gene3D" id="3.40.30.10">
    <property type="entry name" value="Glutaredoxin"/>
    <property type="match status" value="1"/>
</dbReference>
<keyword evidence="3" id="KW-1185">Reference proteome</keyword>
<dbReference type="InterPro" id="IPR012341">
    <property type="entry name" value="6hp_glycosidase-like_sf"/>
</dbReference>
<reference evidence="2 3" key="2">
    <citation type="journal article" date="2011" name="Stand. Genomic Sci.">
        <title>Complete genome sequence of Ferroglobus placidus AEDII12DO.</title>
        <authorList>
            <person name="Anderson I."/>
            <person name="Risso C."/>
            <person name="Holmes D."/>
            <person name="Lucas S."/>
            <person name="Copeland A."/>
            <person name="Lapidus A."/>
            <person name="Cheng J.F."/>
            <person name="Bruce D."/>
            <person name="Goodwin L."/>
            <person name="Pitluck S."/>
            <person name="Saunders E."/>
            <person name="Brettin T."/>
            <person name="Detter J.C."/>
            <person name="Han C."/>
            <person name="Tapia R."/>
            <person name="Larimer F."/>
            <person name="Land M."/>
            <person name="Hauser L."/>
            <person name="Woyke T."/>
            <person name="Lovley D."/>
            <person name="Kyrpides N."/>
            <person name="Ivanova N."/>
        </authorList>
    </citation>
    <scope>NUCLEOTIDE SEQUENCE [LARGE SCALE GENOMIC DNA]</scope>
    <source>
        <strain evidence="3">DSM 10642 / AEDII12DO</strain>
    </source>
</reference>
<dbReference type="PaxDb" id="589924-Ferp_1971"/>
<dbReference type="Gene3D" id="1.50.10.20">
    <property type="match status" value="1"/>
</dbReference>
<dbReference type="GeneID" id="8779503"/>
<dbReference type="InterPro" id="IPR036249">
    <property type="entry name" value="Thioredoxin-like_sf"/>
</dbReference>
<accession>D3S045</accession>